<feature type="chain" id="PRO_5045446606" description="DUF2946 domain-containing protein" evidence="1">
    <location>
        <begin position="27"/>
        <end position="112"/>
    </location>
</feature>
<reference evidence="3" key="1">
    <citation type="submission" date="2023-07" db="EMBL/GenBank/DDBJ databases">
        <title>Yangia mangrovi SAOS 153D genome.</title>
        <authorList>
            <person name="Verma A."/>
            <person name="Pal Y."/>
            <person name="Sundharam S."/>
            <person name="Bisht B."/>
            <person name="Srinivasan K."/>
        </authorList>
    </citation>
    <scope>NUCLEOTIDE SEQUENCE [LARGE SCALE GENOMIC DNA]</scope>
    <source>
        <strain evidence="3">SAOS 153D</strain>
    </source>
</reference>
<name>A0ABT2KUS3_9RHOB</name>
<evidence type="ECO:0000313" key="2">
    <source>
        <dbReference type="EMBL" id="MCT4373252.1"/>
    </source>
</evidence>
<keyword evidence="3" id="KW-1185">Reference proteome</keyword>
<protein>
    <recommendedName>
        <fullName evidence="4">DUF2946 domain-containing protein</fullName>
    </recommendedName>
</protein>
<evidence type="ECO:0000256" key="1">
    <source>
        <dbReference type="SAM" id="SignalP"/>
    </source>
</evidence>
<evidence type="ECO:0008006" key="4">
    <source>
        <dbReference type="Google" id="ProtNLM"/>
    </source>
</evidence>
<sequence length="112" mass="11795">MIRARAHRLTLAVAVLAVALASVVFAARMAPEGPEAANLRSYLAMGGTLADLCEVEGAHHGHHCPICNLLPEAPESAPAALALRIDRRFEVARLHALGLPPQPGNPRSSPRA</sequence>
<comment type="caution">
    <text evidence="2">The sequence shown here is derived from an EMBL/GenBank/DDBJ whole genome shotgun (WGS) entry which is preliminary data.</text>
</comment>
<dbReference type="EMBL" id="NTHN02000078">
    <property type="protein sequence ID" value="MCT4373252.1"/>
    <property type="molecule type" value="Genomic_DNA"/>
</dbReference>
<keyword evidence="1" id="KW-0732">Signal</keyword>
<gene>
    <name evidence="2" type="ORF">CLG85_024360</name>
</gene>
<dbReference type="Proteomes" id="UP000217448">
    <property type="component" value="Unassembled WGS sequence"/>
</dbReference>
<organism evidence="2 3">
    <name type="scientific">Alloyangia mangrovi</name>
    <dbReference type="NCBI Taxonomy" id="1779329"/>
    <lineage>
        <taxon>Bacteria</taxon>
        <taxon>Pseudomonadati</taxon>
        <taxon>Pseudomonadota</taxon>
        <taxon>Alphaproteobacteria</taxon>
        <taxon>Rhodobacterales</taxon>
        <taxon>Roseobacteraceae</taxon>
        <taxon>Alloyangia</taxon>
    </lineage>
</organism>
<evidence type="ECO:0000313" key="3">
    <source>
        <dbReference type="Proteomes" id="UP000217448"/>
    </source>
</evidence>
<feature type="signal peptide" evidence="1">
    <location>
        <begin position="1"/>
        <end position="26"/>
    </location>
</feature>
<proteinExistence type="predicted"/>
<accession>A0ABT2KUS3</accession>
<feature type="non-terminal residue" evidence="2">
    <location>
        <position position="112"/>
    </location>
</feature>